<dbReference type="AlphaFoldDB" id="A0A183B2D3"/>
<dbReference type="Pfam" id="PF13506">
    <property type="entry name" value="Glyco_transf_21"/>
    <property type="match status" value="1"/>
</dbReference>
<dbReference type="PANTHER" id="PTHR12726:SF0">
    <property type="entry name" value="CERAMIDE GLUCOSYLTRANSFERASE"/>
    <property type="match status" value="1"/>
</dbReference>
<keyword evidence="4" id="KW-0812">Transmembrane</keyword>
<dbReference type="GO" id="GO:0006679">
    <property type="term" value="P:glucosylceramide biosynthetic process"/>
    <property type="evidence" value="ECO:0007669"/>
    <property type="project" value="TreeGrafter"/>
</dbReference>
<evidence type="ECO:0000256" key="5">
    <source>
        <dbReference type="ARBA" id="ARBA00022989"/>
    </source>
</evidence>
<dbReference type="GO" id="GO:0008120">
    <property type="term" value="F:ceramide glucosyltransferase activity"/>
    <property type="evidence" value="ECO:0007669"/>
    <property type="project" value="TreeGrafter"/>
</dbReference>
<keyword evidence="2" id="KW-0328">Glycosyltransferase</keyword>
<gene>
    <name evidence="7" type="ORF">ECPE_LOCUS13368</name>
</gene>
<evidence type="ECO:0000256" key="4">
    <source>
        <dbReference type="ARBA" id="ARBA00022692"/>
    </source>
</evidence>
<accession>A0A183B2D3</accession>
<comment type="subcellular location">
    <subcellularLocation>
        <location evidence="1">Membrane</location>
        <topology evidence="1">Multi-pass membrane protein</topology>
    </subcellularLocation>
</comment>
<evidence type="ECO:0000256" key="3">
    <source>
        <dbReference type="ARBA" id="ARBA00022679"/>
    </source>
</evidence>
<sequence>MHRKVDQLSMAPGVSVIKPLMGVDSCLKDNLISHFTLDYPKFELLFCVQDEDDPVIPLVNSLREQYPHVDAQLLIGGTPGIVNPMVHNMAPAYAVAKYELVWISTSRILDECSNPRLEEYSSQVNCKILLLKFEFAPMKVQKKKGNSGGIDPR</sequence>
<reference evidence="7 8" key="2">
    <citation type="submission" date="2018-11" db="EMBL/GenBank/DDBJ databases">
        <authorList>
            <consortium name="Pathogen Informatics"/>
        </authorList>
    </citation>
    <scope>NUCLEOTIDE SEQUENCE [LARGE SCALE GENOMIC DNA]</scope>
    <source>
        <strain evidence="7 8">Egypt</strain>
    </source>
</reference>
<evidence type="ECO:0000256" key="6">
    <source>
        <dbReference type="ARBA" id="ARBA00023136"/>
    </source>
</evidence>
<evidence type="ECO:0000313" key="7">
    <source>
        <dbReference type="EMBL" id="VDP90640.1"/>
    </source>
</evidence>
<dbReference type="EMBL" id="UZAN01054926">
    <property type="protein sequence ID" value="VDP90640.1"/>
    <property type="molecule type" value="Genomic_DNA"/>
</dbReference>
<organism evidence="9">
    <name type="scientific">Echinostoma caproni</name>
    <dbReference type="NCBI Taxonomy" id="27848"/>
    <lineage>
        <taxon>Eukaryota</taxon>
        <taxon>Metazoa</taxon>
        <taxon>Spiralia</taxon>
        <taxon>Lophotrochozoa</taxon>
        <taxon>Platyhelminthes</taxon>
        <taxon>Trematoda</taxon>
        <taxon>Digenea</taxon>
        <taxon>Plagiorchiida</taxon>
        <taxon>Echinostomata</taxon>
        <taxon>Echinostomatoidea</taxon>
        <taxon>Echinostomatidae</taxon>
        <taxon>Echinostoma</taxon>
    </lineage>
</organism>
<dbReference type="GO" id="GO:0016020">
    <property type="term" value="C:membrane"/>
    <property type="evidence" value="ECO:0007669"/>
    <property type="project" value="UniProtKB-SubCell"/>
</dbReference>
<keyword evidence="6" id="KW-0472">Membrane</keyword>
<keyword evidence="5" id="KW-1133">Transmembrane helix</keyword>
<protein>
    <submittedName>
        <fullName evidence="9">Ceramide glucosyltransferase</fullName>
    </submittedName>
</protein>
<name>A0A183B2D3_9TREM</name>
<proteinExistence type="predicted"/>
<evidence type="ECO:0000313" key="8">
    <source>
        <dbReference type="Proteomes" id="UP000272942"/>
    </source>
</evidence>
<reference evidence="9" key="1">
    <citation type="submission" date="2016-06" db="UniProtKB">
        <authorList>
            <consortium name="WormBaseParasite"/>
        </authorList>
    </citation>
    <scope>IDENTIFICATION</scope>
</reference>
<keyword evidence="3" id="KW-0808">Transferase</keyword>
<dbReference type="InterPro" id="IPR025993">
    <property type="entry name" value="Ceramide_glucosylTrfase"/>
</dbReference>
<evidence type="ECO:0000313" key="9">
    <source>
        <dbReference type="WBParaSite" id="ECPE_0001340701-mRNA-1"/>
    </source>
</evidence>
<evidence type="ECO:0000256" key="1">
    <source>
        <dbReference type="ARBA" id="ARBA00004141"/>
    </source>
</evidence>
<keyword evidence="8" id="KW-1185">Reference proteome</keyword>
<evidence type="ECO:0000256" key="2">
    <source>
        <dbReference type="ARBA" id="ARBA00022676"/>
    </source>
</evidence>
<dbReference type="Proteomes" id="UP000272942">
    <property type="component" value="Unassembled WGS sequence"/>
</dbReference>
<dbReference type="WBParaSite" id="ECPE_0001340701-mRNA-1">
    <property type="protein sequence ID" value="ECPE_0001340701-mRNA-1"/>
    <property type="gene ID" value="ECPE_0001340701"/>
</dbReference>
<dbReference type="OrthoDB" id="1483400at2759"/>
<dbReference type="PANTHER" id="PTHR12726">
    <property type="entry name" value="CERAMIDE GLUCOSYLTRANSFERASE"/>
    <property type="match status" value="1"/>
</dbReference>